<organism evidence="7 8">
    <name type="scientific">Proteus mirabilis (strain HI4320)</name>
    <dbReference type="NCBI Taxonomy" id="529507"/>
    <lineage>
        <taxon>Bacteria</taxon>
        <taxon>Pseudomonadati</taxon>
        <taxon>Pseudomonadota</taxon>
        <taxon>Gammaproteobacteria</taxon>
        <taxon>Enterobacterales</taxon>
        <taxon>Morganellaceae</taxon>
        <taxon>Proteus</taxon>
    </lineage>
</organism>
<dbReference type="eggNOG" id="COG1309">
    <property type="taxonomic scope" value="Bacteria"/>
</dbReference>
<dbReference type="SUPFAM" id="SSF48498">
    <property type="entry name" value="Tetracyclin repressor-like, C-terminal domain"/>
    <property type="match status" value="1"/>
</dbReference>
<evidence type="ECO:0000313" key="7">
    <source>
        <dbReference type="EMBL" id="CAR40816.1"/>
    </source>
</evidence>
<gene>
    <name evidence="7" type="ordered locus">PMI0305</name>
</gene>
<dbReference type="PATRIC" id="fig|529507.6.peg.291"/>
<dbReference type="Pfam" id="PF00440">
    <property type="entry name" value="TetR_N"/>
    <property type="match status" value="1"/>
</dbReference>
<reference evidence="7 8" key="1">
    <citation type="journal article" date="2008" name="J. Bacteriol.">
        <title>Complete genome sequence of uropathogenic Proteus mirabilis, a master of both adherence and motility.</title>
        <authorList>
            <person name="Pearson M.M."/>
            <person name="Sebaihia M."/>
            <person name="Churcher C."/>
            <person name="Quail M.A."/>
            <person name="Seshasayee A.S."/>
            <person name="Luscombe N.M."/>
            <person name="Abdellah Z."/>
            <person name="Arrosmith C."/>
            <person name="Atkin B."/>
            <person name="Chillingworth T."/>
            <person name="Hauser H."/>
            <person name="Jagels K."/>
            <person name="Moule S."/>
            <person name="Mungall K."/>
            <person name="Norbertczak H."/>
            <person name="Rabbinowitsch E."/>
            <person name="Walker D."/>
            <person name="Whithead S."/>
            <person name="Thomson N.R."/>
            <person name="Rather P.N."/>
            <person name="Parkhill J."/>
            <person name="Mobley H.L."/>
        </authorList>
    </citation>
    <scope>NUCLEOTIDE SEQUENCE [LARGE SCALE GENOMIC DNA]</scope>
    <source>
        <strain evidence="7 8">HI4320</strain>
    </source>
</reference>
<accession>B4EUP0</accession>
<dbReference type="GeneID" id="6801722"/>
<evidence type="ECO:0000256" key="2">
    <source>
        <dbReference type="ARBA" id="ARBA00023125"/>
    </source>
</evidence>
<sequence>MMISEITKLKRGRPPKNHSPNTDVKNIVIQSGIEMFAEKGYISSDICKILEKVGIPKGSFYYYFGSKEKFGLVVIQHYDNFISKQLDNYLSYTALPFPKRLLAFCHMIKSEMEKYHWQRGCLVSNLIQDIVNLPINYYKILNNVISGWQKKVENYLLEAQKYKFISKNIDCRQMAIFFWMGWQGAIMQAKLTCSNQPLDIFISIFMAQVFGIHYQASEYPILFNKNTFTN</sequence>
<dbReference type="EMBL" id="AM942759">
    <property type="protein sequence ID" value="CAR40816.1"/>
    <property type="molecule type" value="Genomic_DNA"/>
</dbReference>
<dbReference type="GO" id="GO:0003677">
    <property type="term" value="F:DNA binding"/>
    <property type="evidence" value="ECO:0007669"/>
    <property type="project" value="UniProtKB-UniRule"/>
</dbReference>
<name>B4EUP0_PROMH</name>
<dbReference type="InterPro" id="IPR001647">
    <property type="entry name" value="HTH_TetR"/>
</dbReference>
<keyword evidence="3" id="KW-0804">Transcription</keyword>
<dbReference type="HOGENOM" id="CLU_069356_28_1_6"/>
<dbReference type="PRINTS" id="PR00455">
    <property type="entry name" value="HTHTETR"/>
</dbReference>
<dbReference type="PANTHER" id="PTHR47506:SF6">
    <property type="entry name" value="HTH-TYPE TRANSCRIPTIONAL REPRESSOR NEMR"/>
    <property type="match status" value="1"/>
</dbReference>
<proteinExistence type="predicted"/>
<evidence type="ECO:0000256" key="3">
    <source>
        <dbReference type="ARBA" id="ARBA00023163"/>
    </source>
</evidence>
<feature type="region of interest" description="Disordered" evidence="5">
    <location>
        <begin position="1"/>
        <end position="23"/>
    </location>
</feature>
<evidence type="ECO:0000313" key="8">
    <source>
        <dbReference type="Proteomes" id="UP000008319"/>
    </source>
</evidence>
<dbReference type="AlphaFoldDB" id="B4EUP0"/>
<keyword evidence="1" id="KW-0805">Transcription regulation</keyword>
<evidence type="ECO:0000256" key="1">
    <source>
        <dbReference type="ARBA" id="ARBA00023015"/>
    </source>
</evidence>
<feature type="DNA-binding region" description="H-T-H motif" evidence="4">
    <location>
        <begin position="45"/>
        <end position="64"/>
    </location>
</feature>
<protein>
    <submittedName>
        <fullName evidence="7">TetR-family transcriptional regulator</fullName>
    </submittedName>
</protein>
<evidence type="ECO:0000256" key="4">
    <source>
        <dbReference type="PROSITE-ProRule" id="PRU00335"/>
    </source>
</evidence>
<dbReference type="RefSeq" id="WP_012367546.1">
    <property type="nucleotide sequence ID" value="NC_010554.1"/>
</dbReference>
<dbReference type="EnsemblBacteria" id="CAR40816">
    <property type="protein sequence ID" value="CAR40816"/>
    <property type="gene ID" value="PMI0305"/>
</dbReference>
<evidence type="ECO:0000256" key="5">
    <source>
        <dbReference type="SAM" id="MobiDB-lite"/>
    </source>
</evidence>
<dbReference type="Proteomes" id="UP000008319">
    <property type="component" value="Chromosome"/>
</dbReference>
<dbReference type="InterPro" id="IPR036271">
    <property type="entry name" value="Tet_transcr_reg_TetR-rel_C_sf"/>
</dbReference>
<keyword evidence="2 4" id="KW-0238">DNA-binding</keyword>
<dbReference type="PANTHER" id="PTHR47506">
    <property type="entry name" value="TRANSCRIPTIONAL REGULATORY PROTEIN"/>
    <property type="match status" value="1"/>
</dbReference>
<dbReference type="InterPro" id="IPR011075">
    <property type="entry name" value="TetR_C"/>
</dbReference>
<dbReference type="Pfam" id="PF16925">
    <property type="entry name" value="TetR_C_13"/>
    <property type="match status" value="1"/>
</dbReference>
<dbReference type="SUPFAM" id="SSF46689">
    <property type="entry name" value="Homeodomain-like"/>
    <property type="match status" value="1"/>
</dbReference>
<dbReference type="KEGG" id="pmr:PMI0305"/>
<evidence type="ECO:0000259" key="6">
    <source>
        <dbReference type="PROSITE" id="PS50977"/>
    </source>
</evidence>
<dbReference type="InterPro" id="IPR009057">
    <property type="entry name" value="Homeodomain-like_sf"/>
</dbReference>
<keyword evidence="8" id="KW-1185">Reference proteome</keyword>
<dbReference type="PROSITE" id="PS50977">
    <property type="entry name" value="HTH_TETR_2"/>
    <property type="match status" value="1"/>
</dbReference>
<dbReference type="Gene3D" id="1.10.357.10">
    <property type="entry name" value="Tetracycline Repressor, domain 2"/>
    <property type="match status" value="1"/>
</dbReference>
<feature type="domain" description="HTH tetR-type" evidence="6">
    <location>
        <begin position="22"/>
        <end position="82"/>
    </location>
</feature>